<dbReference type="Pfam" id="PF04657">
    <property type="entry name" value="DMT_YdcZ"/>
    <property type="match status" value="2"/>
</dbReference>
<keyword evidence="4" id="KW-1185">Reference proteome</keyword>
<dbReference type="EMBL" id="CP001778">
    <property type="protein sequence ID" value="ADD42281.1"/>
    <property type="molecule type" value="Genomic_DNA"/>
</dbReference>
<keyword evidence="1" id="KW-0812">Transmembrane</keyword>
<dbReference type="RefSeq" id="WP_013017852.1">
    <property type="nucleotide sequence ID" value="NC_013947.1"/>
</dbReference>
<feature type="transmembrane region" description="Helical" evidence="1">
    <location>
        <begin position="172"/>
        <end position="192"/>
    </location>
</feature>
<dbReference type="PANTHER" id="PTHR34821">
    <property type="entry name" value="INNER MEMBRANE PROTEIN YDCZ"/>
    <property type="match status" value="1"/>
</dbReference>
<dbReference type="HOGENOM" id="CLU_072587_0_0_11"/>
<keyword evidence="2" id="KW-0732">Signal</keyword>
<dbReference type="InterPro" id="IPR006750">
    <property type="entry name" value="YdcZ"/>
</dbReference>
<evidence type="ECO:0008006" key="5">
    <source>
        <dbReference type="Google" id="ProtNLM"/>
    </source>
</evidence>
<evidence type="ECO:0000313" key="3">
    <source>
        <dbReference type="EMBL" id="ADD42281.1"/>
    </source>
</evidence>
<dbReference type="GO" id="GO:0005886">
    <property type="term" value="C:plasma membrane"/>
    <property type="evidence" value="ECO:0007669"/>
    <property type="project" value="TreeGrafter"/>
</dbReference>
<dbReference type="AlphaFoldDB" id="D3Q6A6"/>
<dbReference type="PANTHER" id="PTHR34821:SF2">
    <property type="entry name" value="INNER MEMBRANE PROTEIN YDCZ"/>
    <property type="match status" value="1"/>
</dbReference>
<keyword evidence="1" id="KW-0472">Membrane</keyword>
<reference evidence="3 4" key="1">
    <citation type="journal article" date="2009" name="Stand. Genomic Sci.">
        <title>Complete genome sequence of Stackebrandtia nassauensis type strain (LLR-40K-21).</title>
        <authorList>
            <person name="Munk C."/>
            <person name="Lapidus A."/>
            <person name="Copeland A."/>
            <person name="Jando M."/>
            <person name="Mayilraj S."/>
            <person name="Glavina Del Rio T."/>
            <person name="Nolan M."/>
            <person name="Chen F."/>
            <person name="Lucas S."/>
            <person name="Tice H."/>
            <person name="Cheng J.F."/>
            <person name="Han C."/>
            <person name="Detter J.C."/>
            <person name="Bruce D."/>
            <person name="Goodwin L."/>
            <person name="Chain P."/>
            <person name="Pitluck S."/>
            <person name="Goker M."/>
            <person name="Ovchinikova G."/>
            <person name="Pati A."/>
            <person name="Ivanova N."/>
            <person name="Mavromatis K."/>
            <person name="Chen A."/>
            <person name="Palaniappan K."/>
            <person name="Land M."/>
            <person name="Hauser L."/>
            <person name="Chang Y.J."/>
            <person name="Jeffries C.D."/>
            <person name="Bristow J."/>
            <person name="Eisen J.A."/>
            <person name="Markowitz V."/>
            <person name="Hugenholtz P."/>
            <person name="Kyrpides N.C."/>
            <person name="Klenk H.P."/>
        </authorList>
    </citation>
    <scope>NUCLEOTIDE SEQUENCE [LARGE SCALE GENOMIC DNA]</scope>
    <source>
        <strain evidence="4">DSM 44728 / CIP 108903 / NRRL B-16338 / NBRC 102104 / LLR-40K-21</strain>
    </source>
</reference>
<sequence length="333" mass="33778">MTTVPRPRGAPSRLVVPVWAALALVVAGGACAAGQAAINGELGQRLDSPLTAAAISNSLGGVLFVVSLATVSRVREGLRRAWRQRLPLWMYTGGLFGAVYVFAGSLTVPLMGVALFTVAQVCGNTMGALGTDAVGLGPSGRLRVTRPRLAGAALAIVAIAVAQVGRDLATGLWWLVPFVVVIGAGLALQGAFNGRVNEVTGNPLSTGMVNFVAGTSVLYLIVGVVAVVDGLPLSRLPSEPWLYLGGPLGSLLVVFSMLAIKVIGVLRMALGILTGQLVGALVIDVVALGVTPSPWLVAGLVLTAAAVAITGRGKARAEATPDADISAAAAKRD</sequence>
<feature type="transmembrane region" description="Helical" evidence="1">
    <location>
        <begin position="204"/>
        <end position="228"/>
    </location>
</feature>
<dbReference type="PROSITE" id="PS51257">
    <property type="entry name" value="PROKAR_LIPOPROTEIN"/>
    <property type="match status" value="1"/>
</dbReference>
<evidence type="ECO:0000256" key="1">
    <source>
        <dbReference type="SAM" id="Phobius"/>
    </source>
</evidence>
<feature type="chain" id="PRO_5003048898" description="EamA domain-containing protein" evidence="2">
    <location>
        <begin position="33"/>
        <end position="333"/>
    </location>
</feature>
<evidence type="ECO:0000256" key="2">
    <source>
        <dbReference type="SAM" id="SignalP"/>
    </source>
</evidence>
<feature type="transmembrane region" description="Helical" evidence="1">
    <location>
        <begin position="270"/>
        <end position="289"/>
    </location>
</feature>
<dbReference type="Proteomes" id="UP000000844">
    <property type="component" value="Chromosome"/>
</dbReference>
<protein>
    <recommendedName>
        <fullName evidence="5">EamA domain-containing protein</fullName>
    </recommendedName>
</protein>
<dbReference type="STRING" id="446470.Snas_2602"/>
<feature type="transmembrane region" description="Helical" evidence="1">
    <location>
        <begin position="240"/>
        <end position="263"/>
    </location>
</feature>
<gene>
    <name evidence="3" type="ordered locus">Snas_2602</name>
</gene>
<feature type="signal peptide" evidence="2">
    <location>
        <begin position="1"/>
        <end position="32"/>
    </location>
</feature>
<accession>D3Q6A6</accession>
<name>D3Q6A6_STANL</name>
<evidence type="ECO:0000313" key="4">
    <source>
        <dbReference type="Proteomes" id="UP000000844"/>
    </source>
</evidence>
<organism evidence="3 4">
    <name type="scientific">Stackebrandtia nassauensis (strain DSM 44728 / CIP 108903 / NRRL B-16338 / NBRC 102104 / LLR-40K-21)</name>
    <dbReference type="NCBI Taxonomy" id="446470"/>
    <lineage>
        <taxon>Bacteria</taxon>
        <taxon>Bacillati</taxon>
        <taxon>Actinomycetota</taxon>
        <taxon>Actinomycetes</taxon>
        <taxon>Glycomycetales</taxon>
        <taxon>Glycomycetaceae</taxon>
        <taxon>Stackebrandtia</taxon>
    </lineage>
</organism>
<proteinExistence type="predicted"/>
<feature type="transmembrane region" description="Helical" evidence="1">
    <location>
        <begin position="295"/>
        <end position="311"/>
    </location>
</feature>
<feature type="transmembrane region" description="Helical" evidence="1">
    <location>
        <begin position="52"/>
        <end position="74"/>
    </location>
</feature>
<keyword evidence="1" id="KW-1133">Transmembrane helix</keyword>
<dbReference type="eggNOG" id="COG3238">
    <property type="taxonomic scope" value="Bacteria"/>
</dbReference>
<dbReference type="KEGG" id="sna:Snas_2602"/>